<evidence type="ECO:0000313" key="2">
    <source>
        <dbReference type="Proteomes" id="UP000250235"/>
    </source>
</evidence>
<dbReference type="Proteomes" id="UP000250235">
    <property type="component" value="Unassembled WGS sequence"/>
</dbReference>
<reference evidence="1 2" key="1">
    <citation type="journal article" date="2015" name="Proc. Natl. Acad. Sci. U.S.A.">
        <title>The resurrection genome of Boea hygrometrica: A blueprint for survival of dehydration.</title>
        <authorList>
            <person name="Xiao L."/>
            <person name="Yang G."/>
            <person name="Zhang L."/>
            <person name="Yang X."/>
            <person name="Zhao S."/>
            <person name="Ji Z."/>
            <person name="Zhou Q."/>
            <person name="Hu M."/>
            <person name="Wang Y."/>
            <person name="Chen M."/>
            <person name="Xu Y."/>
            <person name="Jin H."/>
            <person name="Xiao X."/>
            <person name="Hu G."/>
            <person name="Bao F."/>
            <person name="Hu Y."/>
            <person name="Wan P."/>
            <person name="Li L."/>
            <person name="Deng X."/>
            <person name="Kuang T."/>
            <person name="Xiang C."/>
            <person name="Zhu J.K."/>
            <person name="Oliver M.J."/>
            <person name="He Y."/>
        </authorList>
    </citation>
    <scope>NUCLEOTIDE SEQUENCE [LARGE SCALE GENOMIC DNA]</scope>
    <source>
        <strain evidence="2">cv. XS01</strain>
    </source>
</reference>
<dbReference type="EMBL" id="KV004139">
    <property type="protein sequence ID" value="KZV35715.1"/>
    <property type="molecule type" value="Genomic_DNA"/>
</dbReference>
<organism evidence="1 2">
    <name type="scientific">Dorcoceras hygrometricum</name>
    <dbReference type="NCBI Taxonomy" id="472368"/>
    <lineage>
        <taxon>Eukaryota</taxon>
        <taxon>Viridiplantae</taxon>
        <taxon>Streptophyta</taxon>
        <taxon>Embryophyta</taxon>
        <taxon>Tracheophyta</taxon>
        <taxon>Spermatophyta</taxon>
        <taxon>Magnoliopsida</taxon>
        <taxon>eudicotyledons</taxon>
        <taxon>Gunneridae</taxon>
        <taxon>Pentapetalae</taxon>
        <taxon>asterids</taxon>
        <taxon>lamiids</taxon>
        <taxon>Lamiales</taxon>
        <taxon>Gesneriaceae</taxon>
        <taxon>Didymocarpoideae</taxon>
        <taxon>Trichosporeae</taxon>
        <taxon>Loxocarpinae</taxon>
        <taxon>Dorcoceras</taxon>
    </lineage>
</organism>
<gene>
    <name evidence="1" type="ORF">F511_41870</name>
</gene>
<protein>
    <submittedName>
        <fullName evidence="1">Uncharacterized protein</fullName>
    </submittedName>
</protein>
<keyword evidence="2" id="KW-1185">Reference proteome</keyword>
<proteinExistence type="predicted"/>
<dbReference type="AlphaFoldDB" id="A0A2Z7BUE0"/>
<evidence type="ECO:0000313" key="1">
    <source>
        <dbReference type="EMBL" id="KZV35715.1"/>
    </source>
</evidence>
<name>A0A2Z7BUE0_9LAMI</name>
<sequence length="94" mass="10346">MGEALPRLRVAAARPYAARNMVAAAAAIRRYLRKIVAMADISSRFSSGLSRAAHEVFGPIFDIWPILKFLDIDGRNVLLLSAVRRCLRADCCDG</sequence>
<accession>A0A2Z7BUE0</accession>